<feature type="transmembrane region" description="Helical" evidence="9">
    <location>
        <begin position="216"/>
        <end position="246"/>
    </location>
</feature>
<evidence type="ECO:0000256" key="6">
    <source>
        <dbReference type="ARBA" id="ARBA00023136"/>
    </source>
</evidence>
<dbReference type="NCBIfam" id="NF001419">
    <property type="entry name" value="PRK00293.1"/>
    <property type="match status" value="1"/>
</dbReference>
<dbReference type="PROSITE" id="PS00194">
    <property type="entry name" value="THIOREDOXIN_1"/>
    <property type="match status" value="1"/>
</dbReference>
<feature type="transmembrane region" description="Helical" evidence="9">
    <location>
        <begin position="258"/>
        <end position="282"/>
    </location>
</feature>
<feature type="region of interest" description="Disordered" evidence="8">
    <location>
        <begin position="157"/>
        <end position="186"/>
    </location>
</feature>
<dbReference type="SUPFAM" id="SSF74863">
    <property type="entry name" value="Thiol:disulfide interchange protein DsbD, N-terminal domain (DsbD-alpha)"/>
    <property type="match status" value="1"/>
</dbReference>
<evidence type="ECO:0000256" key="5">
    <source>
        <dbReference type="ARBA" id="ARBA00022989"/>
    </source>
</evidence>
<feature type="transmembrane region" description="Helical" evidence="9">
    <location>
        <begin position="410"/>
        <end position="427"/>
    </location>
</feature>
<name>A0A917W9R7_9RHOB</name>
<dbReference type="EMBL" id="BMLF01000001">
    <property type="protein sequence ID" value="GGL82260.1"/>
    <property type="molecule type" value="Genomic_DNA"/>
</dbReference>
<dbReference type="InterPro" id="IPR036929">
    <property type="entry name" value="DsbDN_sf"/>
</dbReference>
<dbReference type="InterPro" id="IPR017937">
    <property type="entry name" value="Thioredoxin_CS"/>
</dbReference>
<feature type="transmembrane region" description="Helical" evidence="9">
    <location>
        <begin position="337"/>
        <end position="367"/>
    </location>
</feature>
<evidence type="ECO:0000256" key="7">
    <source>
        <dbReference type="ARBA" id="ARBA00023284"/>
    </source>
</evidence>
<sequence>MAADSHGMTVTTSAPRRFGHLLPLALFVLALASGLNGPVTAQETLFASTKPLAPRDAFELSVELQPDGGRVLSWEIAEGYYLYRDHLAVETIEGDVVPLETAPGIAKHDPTFGSVEVYYHRAEATFSQAPGAVRVTYQGCQENGICYPPVTDTLPAVAPASADTEPAASSPATSPGSGPGKVTATDGLADNATSRVQLAKDEGLVSDLMDRGGSALVLLGFFGFGLLLAFTPCVLPMIPILGGLLAGQGATLTARRGFALSGTYVVAMSSALALLGVAAALSGRNLQIALQSPWAIGGVAILFAALAMSMFGVFELRLPNAWNTRLSRTGTGRRGTFGGAAILGFTSALIMGPCVTAPLAGALLYIAQTGDTALGAAALFSLGLGEGVPLLLLGIFGARALPRAGRWMQTVNRIFGFIFLGMAVWLASRVVPAAAGLALWAGAMALLGVFLGGFDQLEATASPIARLRKAAGVSALFVATLLGFGAATGGNDPLRPLAGFRAASSAVPPEKEIAFSTIRSLTELDAALAKTEQPTLIYFTAEWCVSCRVIERRVWPDPGVETALVGMQLLAADLTEFDADGQALLDRLGSVGPPTMIFLDAEGREAPGTRLIGEPDPSAVVASARAVQ</sequence>
<reference evidence="11" key="1">
    <citation type="journal article" date="2014" name="Int. J. Syst. Evol. Microbiol.">
        <title>Complete genome sequence of Corynebacterium casei LMG S-19264T (=DSM 44701T), isolated from a smear-ripened cheese.</title>
        <authorList>
            <consortium name="US DOE Joint Genome Institute (JGI-PGF)"/>
            <person name="Walter F."/>
            <person name="Albersmeier A."/>
            <person name="Kalinowski J."/>
            <person name="Ruckert C."/>
        </authorList>
    </citation>
    <scope>NUCLEOTIDE SEQUENCE</scope>
    <source>
        <strain evidence="11">CGMCC 1.6293</strain>
    </source>
</reference>
<dbReference type="SUPFAM" id="SSF52833">
    <property type="entry name" value="Thioredoxin-like"/>
    <property type="match status" value="1"/>
</dbReference>
<keyword evidence="5 9" id="KW-1133">Transmembrane helix</keyword>
<dbReference type="InterPro" id="IPR003834">
    <property type="entry name" value="Cyt_c_assmbl_TM_dom"/>
</dbReference>
<dbReference type="Gene3D" id="2.60.40.1250">
    <property type="entry name" value="Thiol:disulfide interchange protein DsbD, N-terminal domain"/>
    <property type="match status" value="1"/>
</dbReference>
<evidence type="ECO:0000256" key="3">
    <source>
        <dbReference type="ARBA" id="ARBA00022692"/>
    </source>
</evidence>
<feature type="transmembrane region" description="Helical" evidence="9">
    <location>
        <begin position="466"/>
        <end position="487"/>
    </location>
</feature>
<evidence type="ECO:0000256" key="9">
    <source>
        <dbReference type="SAM" id="Phobius"/>
    </source>
</evidence>
<dbReference type="Gene3D" id="3.40.30.10">
    <property type="entry name" value="Glutaredoxin"/>
    <property type="match status" value="1"/>
</dbReference>
<dbReference type="AlphaFoldDB" id="A0A917W9R7"/>
<evidence type="ECO:0000313" key="11">
    <source>
        <dbReference type="EMBL" id="GGL82260.1"/>
    </source>
</evidence>
<dbReference type="GO" id="GO:0005886">
    <property type="term" value="C:plasma membrane"/>
    <property type="evidence" value="ECO:0007669"/>
    <property type="project" value="UniProtKB-SubCell"/>
</dbReference>
<dbReference type="InterPro" id="IPR036249">
    <property type="entry name" value="Thioredoxin-like_sf"/>
</dbReference>
<evidence type="ECO:0000256" key="8">
    <source>
        <dbReference type="SAM" id="MobiDB-lite"/>
    </source>
</evidence>
<reference evidence="11" key="2">
    <citation type="submission" date="2020-09" db="EMBL/GenBank/DDBJ databases">
        <authorList>
            <person name="Sun Q."/>
            <person name="Zhou Y."/>
        </authorList>
    </citation>
    <scope>NUCLEOTIDE SEQUENCE</scope>
    <source>
        <strain evidence="11">CGMCC 1.6293</strain>
    </source>
</reference>
<feature type="transmembrane region" description="Helical" evidence="9">
    <location>
        <begin position="373"/>
        <end position="398"/>
    </location>
</feature>
<evidence type="ECO:0000256" key="2">
    <source>
        <dbReference type="ARBA" id="ARBA00022475"/>
    </source>
</evidence>
<gene>
    <name evidence="11" type="primary">dsbD2</name>
    <name evidence="11" type="ORF">GCM10011534_00430</name>
</gene>
<evidence type="ECO:0000313" key="12">
    <source>
        <dbReference type="Proteomes" id="UP000649829"/>
    </source>
</evidence>
<proteinExistence type="predicted"/>
<dbReference type="PROSITE" id="PS51352">
    <property type="entry name" value="THIOREDOXIN_2"/>
    <property type="match status" value="1"/>
</dbReference>
<dbReference type="GO" id="GO:0045454">
    <property type="term" value="P:cell redox homeostasis"/>
    <property type="evidence" value="ECO:0007669"/>
    <property type="project" value="TreeGrafter"/>
</dbReference>
<dbReference type="Pfam" id="PF02683">
    <property type="entry name" value="DsbD_TM"/>
    <property type="match status" value="1"/>
</dbReference>
<dbReference type="PANTHER" id="PTHR32234:SF0">
    <property type="entry name" value="THIOL:DISULFIDE INTERCHANGE PROTEIN DSBD"/>
    <property type="match status" value="1"/>
</dbReference>
<dbReference type="PANTHER" id="PTHR32234">
    <property type="entry name" value="THIOL:DISULFIDE INTERCHANGE PROTEIN DSBD"/>
    <property type="match status" value="1"/>
</dbReference>
<comment type="caution">
    <text evidence="11">The sequence shown here is derived from an EMBL/GenBank/DDBJ whole genome shotgun (WGS) entry which is preliminary data.</text>
</comment>
<dbReference type="Pfam" id="PF13899">
    <property type="entry name" value="Thioredoxin_7"/>
    <property type="match status" value="1"/>
</dbReference>
<keyword evidence="4" id="KW-0201">Cytochrome c-type biogenesis</keyword>
<dbReference type="Pfam" id="PF11412">
    <property type="entry name" value="DsbD_N"/>
    <property type="match status" value="1"/>
</dbReference>
<feature type="compositionally biased region" description="Low complexity" evidence="8">
    <location>
        <begin position="157"/>
        <end position="176"/>
    </location>
</feature>
<dbReference type="GO" id="GO:0017004">
    <property type="term" value="P:cytochrome complex assembly"/>
    <property type="evidence" value="ECO:0007669"/>
    <property type="project" value="UniProtKB-KW"/>
</dbReference>
<dbReference type="Proteomes" id="UP000649829">
    <property type="component" value="Unassembled WGS sequence"/>
</dbReference>
<feature type="domain" description="Thioredoxin" evidence="10">
    <location>
        <begin position="496"/>
        <end position="628"/>
    </location>
</feature>
<keyword evidence="7" id="KW-0676">Redox-active center</keyword>
<evidence type="ECO:0000256" key="1">
    <source>
        <dbReference type="ARBA" id="ARBA00004651"/>
    </source>
</evidence>
<keyword evidence="6 9" id="KW-0472">Membrane</keyword>
<keyword evidence="3 9" id="KW-0812">Transmembrane</keyword>
<dbReference type="InterPro" id="IPR028250">
    <property type="entry name" value="DsbDN"/>
</dbReference>
<evidence type="ECO:0000256" key="4">
    <source>
        <dbReference type="ARBA" id="ARBA00022748"/>
    </source>
</evidence>
<feature type="transmembrane region" description="Helical" evidence="9">
    <location>
        <begin position="433"/>
        <end position="454"/>
    </location>
</feature>
<accession>A0A917W9R7</accession>
<organism evidence="11 12">
    <name type="scientific">Pseudooceanicola nanhaiensis</name>
    <dbReference type="NCBI Taxonomy" id="375761"/>
    <lineage>
        <taxon>Bacteria</taxon>
        <taxon>Pseudomonadati</taxon>
        <taxon>Pseudomonadota</taxon>
        <taxon>Alphaproteobacteria</taxon>
        <taxon>Rhodobacterales</taxon>
        <taxon>Paracoccaceae</taxon>
        <taxon>Pseudooceanicola</taxon>
    </lineage>
</organism>
<comment type="subcellular location">
    <subcellularLocation>
        <location evidence="1">Cell membrane</location>
        <topology evidence="1">Multi-pass membrane protein</topology>
    </subcellularLocation>
</comment>
<dbReference type="GO" id="GO:0015035">
    <property type="term" value="F:protein-disulfide reductase activity"/>
    <property type="evidence" value="ECO:0007669"/>
    <property type="project" value="TreeGrafter"/>
</dbReference>
<keyword evidence="2" id="KW-1003">Cell membrane</keyword>
<evidence type="ECO:0000259" key="10">
    <source>
        <dbReference type="PROSITE" id="PS51352"/>
    </source>
</evidence>
<keyword evidence="12" id="KW-1185">Reference proteome</keyword>
<protein>
    <submittedName>
        <fullName evidence="11">Thiol:disulfide interchange protein DsbD 2</fullName>
    </submittedName>
</protein>
<dbReference type="InterPro" id="IPR013766">
    <property type="entry name" value="Thioredoxin_domain"/>
</dbReference>
<feature type="transmembrane region" description="Helical" evidence="9">
    <location>
        <begin position="294"/>
        <end position="316"/>
    </location>
</feature>